<keyword evidence="2" id="KW-1185">Reference proteome</keyword>
<protein>
    <submittedName>
        <fullName evidence="1">Uncharacterized protein</fullName>
    </submittedName>
</protein>
<accession>A0AAV2FKA3</accession>
<name>A0AAV2FKA3_9ROSI</name>
<dbReference type="AlphaFoldDB" id="A0AAV2FKA3"/>
<evidence type="ECO:0000313" key="1">
    <source>
        <dbReference type="EMBL" id="CAL1398412.1"/>
    </source>
</evidence>
<reference evidence="1 2" key="1">
    <citation type="submission" date="2024-04" db="EMBL/GenBank/DDBJ databases">
        <authorList>
            <person name="Fracassetti M."/>
        </authorList>
    </citation>
    <scope>NUCLEOTIDE SEQUENCE [LARGE SCALE GENOMIC DNA]</scope>
</reference>
<dbReference type="EMBL" id="OZ034819">
    <property type="protein sequence ID" value="CAL1398412.1"/>
    <property type="molecule type" value="Genomic_DNA"/>
</dbReference>
<sequence length="66" mass="7505">MTTQVKLTDADLTELRESKRKYAQVICNMCKFYRDWHIAVPFGGGRFQFCSSVGCNMPVLEANGKI</sequence>
<proteinExistence type="predicted"/>
<dbReference type="Proteomes" id="UP001497516">
    <property type="component" value="Chromosome 6"/>
</dbReference>
<evidence type="ECO:0000313" key="2">
    <source>
        <dbReference type="Proteomes" id="UP001497516"/>
    </source>
</evidence>
<gene>
    <name evidence="1" type="ORF">LTRI10_LOCUS38646</name>
</gene>
<organism evidence="1 2">
    <name type="scientific">Linum trigynum</name>
    <dbReference type="NCBI Taxonomy" id="586398"/>
    <lineage>
        <taxon>Eukaryota</taxon>
        <taxon>Viridiplantae</taxon>
        <taxon>Streptophyta</taxon>
        <taxon>Embryophyta</taxon>
        <taxon>Tracheophyta</taxon>
        <taxon>Spermatophyta</taxon>
        <taxon>Magnoliopsida</taxon>
        <taxon>eudicotyledons</taxon>
        <taxon>Gunneridae</taxon>
        <taxon>Pentapetalae</taxon>
        <taxon>rosids</taxon>
        <taxon>fabids</taxon>
        <taxon>Malpighiales</taxon>
        <taxon>Linaceae</taxon>
        <taxon>Linum</taxon>
    </lineage>
</organism>